<dbReference type="EMBL" id="VSRR010000814">
    <property type="protein sequence ID" value="MPC19900.1"/>
    <property type="molecule type" value="Genomic_DNA"/>
</dbReference>
<sequence length="163" mass="18329">MENVKIFRTPTPLVTSDTWPKNISNNLTSSFPSLFHPDGTTAISSVSKAELFSQTFTNNSTSDDSGLVPLSPPSSDYFMLSIKVLRNYVFHALTGLNPRKAYEPDRVLPILLKNCASMLAPCLAKLFELCLSYWKSAYIWPVPKKSDFESLKFLSYSFNFLLV</sequence>
<keyword evidence="2" id="KW-1185">Reference proteome</keyword>
<dbReference type="PANTHER" id="PTHR33395">
    <property type="entry name" value="TRANSCRIPTASE, PUTATIVE-RELATED-RELATED"/>
    <property type="match status" value="1"/>
</dbReference>
<dbReference type="AlphaFoldDB" id="A0A5B7DEW9"/>
<accession>A0A5B7DEW9</accession>
<gene>
    <name evidence="1" type="ORF">E2C01_012831</name>
</gene>
<dbReference type="PANTHER" id="PTHR33395:SF22">
    <property type="entry name" value="REVERSE TRANSCRIPTASE DOMAIN-CONTAINING PROTEIN"/>
    <property type="match status" value="1"/>
</dbReference>
<proteinExistence type="predicted"/>
<comment type="caution">
    <text evidence="1">The sequence shown here is derived from an EMBL/GenBank/DDBJ whole genome shotgun (WGS) entry which is preliminary data.</text>
</comment>
<name>A0A5B7DEW9_PORTR</name>
<reference evidence="1 2" key="1">
    <citation type="submission" date="2019-05" db="EMBL/GenBank/DDBJ databases">
        <title>Another draft genome of Portunus trituberculatus and its Hox gene families provides insights of decapod evolution.</title>
        <authorList>
            <person name="Jeong J.-H."/>
            <person name="Song I."/>
            <person name="Kim S."/>
            <person name="Choi T."/>
            <person name="Kim D."/>
            <person name="Ryu S."/>
            <person name="Kim W."/>
        </authorList>
    </citation>
    <scope>NUCLEOTIDE SEQUENCE [LARGE SCALE GENOMIC DNA]</scope>
    <source>
        <tissue evidence="1">Muscle</tissue>
    </source>
</reference>
<dbReference type="Proteomes" id="UP000324222">
    <property type="component" value="Unassembled WGS sequence"/>
</dbReference>
<organism evidence="1 2">
    <name type="scientific">Portunus trituberculatus</name>
    <name type="common">Swimming crab</name>
    <name type="synonym">Neptunus trituberculatus</name>
    <dbReference type="NCBI Taxonomy" id="210409"/>
    <lineage>
        <taxon>Eukaryota</taxon>
        <taxon>Metazoa</taxon>
        <taxon>Ecdysozoa</taxon>
        <taxon>Arthropoda</taxon>
        <taxon>Crustacea</taxon>
        <taxon>Multicrustacea</taxon>
        <taxon>Malacostraca</taxon>
        <taxon>Eumalacostraca</taxon>
        <taxon>Eucarida</taxon>
        <taxon>Decapoda</taxon>
        <taxon>Pleocyemata</taxon>
        <taxon>Brachyura</taxon>
        <taxon>Eubrachyura</taxon>
        <taxon>Portunoidea</taxon>
        <taxon>Portunidae</taxon>
        <taxon>Portuninae</taxon>
        <taxon>Portunus</taxon>
    </lineage>
</organism>
<evidence type="ECO:0000313" key="1">
    <source>
        <dbReference type="EMBL" id="MPC19900.1"/>
    </source>
</evidence>
<protein>
    <submittedName>
        <fullName evidence="1">Uncharacterized protein</fullName>
    </submittedName>
</protein>
<evidence type="ECO:0000313" key="2">
    <source>
        <dbReference type="Proteomes" id="UP000324222"/>
    </source>
</evidence>